<accession>A0A5M5EDY2</accession>
<dbReference type="AlphaFoldDB" id="A0A5M5EDY2"/>
<protein>
    <recommendedName>
        <fullName evidence="1">Exodeoxyribonuclease X-like C-terminal domain-containing protein</fullName>
    </recommendedName>
</protein>
<reference evidence="2 3" key="1">
    <citation type="journal article" date="2019" name="Nat. Med.">
        <title>A library of human gut bacterial isolates paired with longitudinal multiomics data enables mechanistic microbiome research.</title>
        <authorList>
            <person name="Poyet M."/>
            <person name="Groussin M."/>
            <person name="Gibbons S.M."/>
            <person name="Avila-Pacheco J."/>
            <person name="Jiang X."/>
            <person name="Kearney S.M."/>
            <person name="Perrotta A.R."/>
            <person name="Berdy B."/>
            <person name="Zhao S."/>
            <person name="Lieberman T.D."/>
            <person name="Swanson P.K."/>
            <person name="Smith M."/>
            <person name="Roesemann S."/>
            <person name="Alexander J.E."/>
            <person name="Rich S.A."/>
            <person name="Livny J."/>
            <person name="Vlamakis H."/>
            <person name="Clish C."/>
            <person name="Bullock K."/>
            <person name="Deik A."/>
            <person name="Scott J."/>
            <person name="Pierce K.A."/>
            <person name="Xavier R.J."/>
            <person name="Alm E.J."/>
        </authorList>
    </citation>
    <scope>NUCLEOTIDE SEQUENCE [LARGE SCALE GENOMIC DNA]</scope>
    <source>
        <strain evidence="2 3">BIOML-A134</strain>
    </source>
</reference>
<evidence type="ECO:0000313" key="3">
    <source>
        <dbReference type="Proteomes" id="UP000473905"/>
    </source>
</evidence>
<dbReference type="EMBL" id="VWKB01000020">
    <property type="protein sequence ID" value="KAA4096140.1"/>
    <property type="molecule type" value="Genomic_DNA"/>
</dbReference>
<evidence type="ECO:0000313" key="2">
    <source>
        <dbReference type="EMBL" id="KAA4096140.1"/>
    </source>
</evidence>
<dbReference type="Pfam" id="PF20600">
    <property type="entry name" value="ExoX-like_C"/>
    <property type="match status" value="2"/>
</dbReference>
<name>A0A5M5EDY2_BACOV</name>
<dbReference type="Proteomes" id="UP000473905">
    <property type="component" value="Unassembled WGS sequence"/>
</dbReference>
<feature type="domain" description="Exodeoxyribonuclease X-like C-terminal" evidence="1">
    <location>
        <begin position="133"/>
        <end position="159"/>
    </location>
</feature>
<feature type="domain" description="Exodeoxyribonuclease X-like C-terminal" evidence="1">
    <location>
        <begin position="188"/>
        <end position="212"/>
    </location>
</feature>
<keyword evidence="3" id="KW-1185">Reference proteome</keyword>
<sequence length="232" mass="26991">MNNNQKLIDAVNCKFPQNNLIELYYNIGRALPFTAQRFPDGRVSDWYRNQYVQVVKVEPHGRFGKYGKVYGYYFRNGERADSSDSPENSWCKKDDTEPKEIPCCGCGSWFLLDIQGEPIEGNEVKVLGLDDIFTFGKYKDKTIKEVIDTDWNYVKWAIIDSQRLIADIDAIVEYHKGKIKILQPDDVISFGKYKGKTLQSVFLADSQYLKWMESQNPDFKVDWDKLSDFSQE</sequence>
<comment type="caution">
    <text evidence="2">The sequence shown here is derived from an EMBL/GenBank/DDBJ whole genome shotgun (WGS) entry which is preliminary data.</text>
</comment>
<organism evidence="2 3">
    <name type="scientific">Bacteroides ovatus</name>
    <dbReference type="NCBI Taxonomy" id="28116"/>
    <lineage>
        <taxon>Bacteria</taxon>
        <taxon>Pseudomonadati</taxon>
        <taxon>Bacteroidota</taxon>
        <taxon>Bacteroidia</taxon>
        <taxon>Bacteroidales</taxon>
        <taxon>Bacteroidaceae</taxon>
        <taxon>Bacteroides</taxon>
    </lineage>
</organism>
<evidence type="ECO:0000259" key="1">
    <source>
        <dbReference type="Pfam" id="PF20600"/>
    </source>
</evidence>
<proteinExistence type="predicted"/>
<dbReference type="InterPro" id="IPR046768">
    <property type="entry name" value="ExoX-like_C"/>
</dbReference>
<gene>
    <name evidence="2" type="ORF">F3D66_14940</name>
</gene>